<reference evidence="1 2" key="1">
    <citation type="submission" date="2024-04" db="EMBL/GenBank/DDBJ databases">
        <authorList>
            <person name="Fracassetti M."/>
        </authorList>
    </citation>
    <scope>NUCLEOTIDE SEQUENCE [LARGE SCALE GENOMIC DNA]</scope>
</reference>
<evidence type="ECO:0000313" key="1">
    <source>
        <dbReference type="EMBL" id="CAL1394307.1"/>
    </source>
</evidence>
<dbReference type="EMBL" id="OZ034819">
    <property type="protein sequence ID" value="CAL1394307.1"/>
    <property type="molecule type" value="Genomic_DNA"/>
</dbReference>
<accession>A0AAV2F8N2</accession>
<dbReference type="AlphaFoldDB" id="A0AAV2F8N2"/>
<gene>
    <name evidence="1" type="ORF">LTRI10_LOCUS34820</name>
</gene>
<sequence>MEGMELRATDQATQLAQMHEILRRLDASRNHDDVLVARVWPSDRGMLPLPNQGRLVAEPATQLQAPQGLAREIQVEEQENLPPP</sequence>
<dbReference type="Proteomes" id="UP001497516">
    <property type="component" value="Chromosome 6"/>
</dbReference>
<name>A0AAV2F8N2_9ROSI</name>
<evidence type="ECO:0000313" key="2">
    <source>
        <dbReference type="Proteomes" id="UP001497516"/>
    </source>
</evidence>
<organism evidence="1 2">
    <name type="scientific">Linum trigynum</name>
    <dbReference type="NCBI Taxonomy" id="586398"/>
    <lineage>
        <taxon>Eukaryota</taxon>
        <taxon>Viridiplantae</taxon>
        <taxon>Streptophyta</taxon>
        <taxon>Embryophyta</taxon>
        <taxon>Tracheophyta</taxon>
        <taxon>Spermatophyta</taxon>
        <taxon>Magnoliopsida</taxon>
        <taxon>eudicotyledons</taxon>
        <taxon>Gunneridae</taxon>
        <taxon>Pentapetalae</taxon>
        <taxon>rosids</taxon>
        <taxon>fabids</taxon>
        <taxon>Malpighiales</taxon>
        <taxon>Linaceae</taxon>
        <taxon>Linum</taxon>
    </lineage>
</organism>
<keyword evidence="2" id="KW-1185">Reference proteome</keyword>
<proteinExistence type="predicted"/>
<protein>
    <submittedName>
        <fullName evidence="1">Uncharacterized protein</fullName>
    </submittedName>
</protein>